<dbReference type="PANTHER" id="PTHR48079">
    <property type="entry name" value="PROTEIN YEEZ"/>
    <property type="match status" value="1"/>
</dbReference>
<accession>A0A7W2M2M0</accession>
<gene>
    <name evidence="2" type="ORF">H3Z82_02540</name>
</gene>
<dbReference type="Gene3D" id="3.40.50.720">
    <property type="entry name" value="NAD(P)-binding Rossmann-like Domain"/>
    <property type="match status" value="1"/>
</dbReference>
<dbReference type="InterPro" id="IPR001509">
    <property type="entry name" value="Epimerase_deHydtase"/>
</dbReference>
<proteinExistence type="predicted"/>
<dbReference type="RefSeq" id="WP_182202324.1">
    <property type="nucleotide sequence ID" value="NZ_JACGLT010000002.1"/>
</dbReference>
<dbReference type="GO" id="GO:0005737">
    <property type="term" value="C:cytoplasm"/>
    <property type="evidence" value="ECO:0007669"/>
    <property type="project" value="TreeGrafter"/>
</dbReference>
<feature type="domain" description="NAD-dependent epimerase/dehydratase" evidence="1">
    <location>
        <begin position="2"/>
        <end position="235"/>
    </location>
</feature>
<dbReference type="InterPro" id="IPR036291">
    <property type="entry name" value="NAD(P)-bd_dom_sf"/>
</dbReference>
<dbReference type="GO" id="GO:0004029">
    <property type="term" value="F:aldehyde dehydrogenase (NAD+) activity"/>
    <property type="evidence" value="ECO:0007669"/>
    <property type="project" value="TreeGrafter"/>
</dbReference>
<protein>
    <submittedName>
        <fullName evidence="2">NAD-dependent epimerase/dehydratase family protein</fullName>
    </submittedName>
</protein>
<comment type="caution">
    <text evidence="2">The sequence shown here is derived from an EMBL/GenBank/DDBJ whole genome shotgun (WGS) entry which is preliminary data.</text>
</comment>
<organism evidence="2 3">
    <name type="scientific">Gelidibacter maritimus</name>
    <dbReference type="NCBI Taxonomy" id="2761487"/>
    <lineage>
        <taxon>Bacteria</taxon>
        <taxon>Pseudomonadati</taxon>
        <taxon>Bacteroidota</taxon>
        <taxon>Flavobacteriia</taxon>
        <taxon>Flavobacteriales</taxon>
        <taxon>Flavobacteriaceae</taxon>
        <taxon>Gelidibacter</taxon>
    </lineage>
</organism>
<dbReference type="SUPFAM" id="SSF51735">
    <property type="entry name" value="NAD(P)-binding Rossmann-fold domains"/>
    <property type="match status" value="1"/>
</dbReference>
<dbReference type="InterPro" id="IPR051783">
    <property type="entry name" value="NAD(P)-dependent_oxidoreduct"/>
</dbReference>
<keyword evidence="3" id="KW-1185">Reference proteome</keyword>
<dbReference type="EMBL" id="JACGLT010000002">
    <property type="protein sequence ID" value="MBA6151597.1"/>
    <property type="molecule type" value="Genomic_DNA"/>
</dbReference>
<dbReference type="Proteomes" id="UP000541857">
    <property type="component" value="Unassembled WGS sequence"/>
</dbReference>
<dbReference type="PANTHER" id="PTHR48079:SF6">
    <property type="entry name" value="NAD(P)-BINDING DOMAIN-CONTAINING PROTEIN-RELATED"/>
    <property type="match status" value="1"/>
</dbReference>
<evidence type="ECO:0000259" key="1">
    <source>
        <dbReference type="Pfam" id="PF01370"/>
    </source>
</evidence>
<dbReference type="AlphaFoldDB" id="A0A7W2M2M0"/>
<dbReference type="Pfam" id="PF01370">
    <property type="entry name" value="Epimerase"/>
    <property type="match status" value="1"/>
</dbReference>
<sequence length="347" mass="39394">MILVTGGTGLVGSHLLYNLLKTNDKIKAIYRRQHKLELVKKVFAYYSSDFESIYKKIEWIEADLIDIPALQIAFKDVSYVYHCAAFVSFEPDKYHQLRKINIEGTANVVNLCISHQVKKLCYISSIATIGHHQNPQQLITEDTIWNQDDDNSVYAITKYGAENEVWRGTQEGVDAVIVNPGIIIGPGLWHSGGSSSLIKKIYKGMPYYTHGVTAYVDVDDVVRAMVSLMQSTIKNERFIVISENLSFKEFQDLTAAALGVKPASKEATSIILGIGWRLDWLRRLLTGKRRRFSKQMTKSAKSITKYDASKLKNRLDFEFKPMQVSIKETCQLFLEDLNREAKDPSGR</sequence>
<name>A0A7W2M2M0_9FLAO</name>
<reference evidence="2 3" key="1">
    <citation type="submission" date="2020-07" db="EMBL/GenBank/DDBJ databases">
        <title>Bacterium isolated from marine sediment.</title>
        <authorList>
            <person name="Shang D."/>
        </authorList>
    </citation>
    <scope>NUCLEOTIDE SEQUENCE [LARGE SCALE GENOMIC DNA]</scope>
    <source>
        <strain evidence="2 3">F6074</strain>
    </source>
</reference>
<evidence type="ECO:0000313" key="3">
    <source>
        <dbReference type="Proteomes" id="UP000541857"/>
    </source>
</evidence>
<evidence type="ECO:0000313" key="2">
    <source>
        <dbReference type="EMBL" id="MBA6151597.1"/>
    </source>
</evidence>